<evidence type="ECO:0000256" key="2">
    <source>
        <dbReference type="ARBA" id="ARBA00022729"/>
    </source>
</evidence>
<dbReference type="SUPFAM" id="SSF53474">
    <property type="entry name" value="alpha/beta-Hydrolases"/>
    <property type="match status" value="1"/>
</dbReference>
<evidence type="ECO:0000256" key="4">
    <source>
        <dbReference type="SAM" id="MobiDB-lite"/>
    </source>
</evidence>
<dbReference type="AlphaFoldDB" id="A0A7K1LAA7"/>
<evidence type="ECO:0000313" key="8">
    <source>
        <dbReference type="EMBL" id="MUN41360.1"/>
    </source>
</evidence>
<dbReference type="InterPro" id="IPR000073">
    <property type="entry name" value="AB_hydrolase_1"/>
</dbReference>
<protein>
    <submittedName>
        <fullName evidence="8">Alpha/beta fold hydrolase</fullName>
    </submittedName>
</protein>
<dbReference type="InterPro" id="IPR029058">
    <property type="entry name" value="AB_hydrolase_fold"/>
</dbReference>
<dbReference type="PANTHER" id="PTHR43248">
    <property type="entry name" value="2-SUCCINYL-6-HYDROXY-2,4-CYCLOHEXADIENE-1-CARBOXYLATE SYNTHASE"/>
    <property type="match status" value="1"/>
</dbReference>
<evidence type="ECO:0000259" key="7">
    <source>
        <dbReference type="Pfam" id="PF08386"/>
    </source>
</evidence>
<name>A0A7K1LAA7_9ACTN</name>
<feature type="domain" description="Peptidase S33 tripeptidyl aminopeptidase-like C-terminal" evidence="7">
    <location>
        <begin position="392"/>
        <end position="477"/>
    </location>
</feature>
<evidence type="ECO:0000259" key="6">
    <source>
        <dbReference type="Pfam" id="PF00561"/>
    </source>
</evidence>
<feature type="domain" description="AB hydrolase-1" evidence="6">
    <location>
        <begin position="89"/>
        <end position="233"/>
    </location>
</feature>
<dbReference type="PANTHER" id="PTHR43248:SF29">
    <property type="entry name" value="TRIPEPTIDYL AMINOPEPTIDASE"/>
    <property type="match status" value="1"/>
</dbReference>
<evidence type="ECO:0000256" key="3">
    <source>
        <dbReference type="ARBA" id="ARBA00022801"/>
    </source>
</evidence>
<reference evidence="8 9" key="1">
    <citation type="submission" date="2019-11" db="EMBL/GenBank/DDBJ databases">
        <authorList>
            <person name="Cao P."/>
        </authorList>
    </citation>
    <scope>NUCLEOTIDE SEQUENCE [LARGE SCALE GENOMIC DNA]</scope>
    <source>
        <strain evidence="8 9">NEAU-AAG5</strain>
    </source>
</reference>
<feature type="signal peptide" evidence="5">
    <location>
        <begin position="1"/>
        <end position="23"/>
    </location>
</feature>
<sequence>MRSRPIPVLALTLALSASGGATAAATPHASPSAPTAASAPALTDPRPCPKQPGFTCSTLTVPLDHRAPRKGTLRLQVATGGNVTAPKGVLLFLTGGPGQPGVPFISRISQQRMPELAKNYRFVTIDQRGTGEFGAIDCPRLQAEVGGTDIEAPSPGAVAECAGILGDRRHYFTTEQTVGDLDLLRRALGVQTMTLDGVSYGTMTAASYAAFHPRNVRRLVLDSVLPHVDPQGDDMLYLTGLRATARVLRDACRTAPACGFDPAEDLAWLARHRADHVRIWDMLVGYEFSDPTYRDPDPAGFPAGSGDVVSAFHEARHGNPARLDRLLKLLDSGGDDPAGYSAGLHVATICGDGHFPWGTSEAPLAGRQASLDRTRRHLPARATWPFTAASAVGNGFVQDCVHWPPARHTAEPRRLTLPPVPVLLLNGDRDLSTPLEWAREELRYAPRGELVVVQGAAHSIQNRERGTRGREAVYRFLNG</sequence>
<dbReference type="EMBL" id="WOFH01000014">
    <property type="protein sequence ID" value="MUN41360.1"/>
    <property type="molecule type" value="Genomic_DNA"/>
</dbReference>
<gene>
    <name evidence="8" type="ORF">GNZ18_32920</name>
</gene>
<dbReference type="Pfam" id="PF00561">
    <property type="entry name" value="Abhydrolase_1"/>
    <property type="match status" value="1"/>
</dbReference>
<organism evidence="8 9">
    <name type="scientific">Actinomadura litoris</name>
    <dbReference type="NCBI Taxonomy" id="2678616"/>
    <lineage>
        <taxon>Bacteria</taxon>
        <taxon>Bacillati</taxon>
        <taxon>Actinomycetota</taxon>
        <taxon>Actinomycetes</taxon>
        <taxon>Streptosporangiales</taxon>
        <taxon>Thermomonosporaceae</taxon>
        <taxon>Actinomadura</taxon>
    </lineage>
</organism>
<dbReference type="InterPro" id="IPR051601">
    <property type="entry name" value="Serine_prot/Carboxylest_S33"/>
</dbReference>
<comment type="caution">
    <text evidence="8">The sequence shown here is derived from an EMBL/GenBank/DDBJ whole genome shotgun (WGS) entry which is preliminary data.</text>
</comment>
<feature type="chain" id="PRO_5038918773" evidence="5">
    <location>
        <begin position="24"/>
        <end position="479"/>
    </location>
</feature>
<dbReference type="Gene3D" id="3.40.50.1820">
    <property type="entry name" value="alpha/beta hydrolase"/>
    <property type="match status" value="1"/>
</dbReference>
<keyword evidence="9" id="KW-1185">Reference proteome</keyword>
<proteinExistence type="inferred from homology"/>
<evidence type="ECO:0000313" key="9">
    <source>
        <dbReference type="Proteomes" id="UP000432015"/>
    </source>
</evidence>
<dbReference type="GO" id="GO:0016787">
    <property type="term" value="F:hydrolase activity"/>
    <property type="evidence" value="ECO:0007669"/>
    <property type="project" value="UniProtKB-KW"/>
</dbReference>
<feature type="compositionally biased region" description="Low complexity" evidence="4">
    <location>
        <begin position="22"/>
        <end position="43"/>
    </location>
</feature>
<dbReference type="Pfam" id="PF08386">
    <property type="entry name" value="Abhydrolase_4"/>
    <property type="match status" value="1"/>
</dbReference>
<comment type="similarity">
    <text evidence="1">Belongs to the peptidase S33 family.</text>
</comment>
<keyword evidence="2 5" id="KW-0732">Signal</keyword>
<accession>A0A7K1LAA7</accession>
<feature type="region of interest" description="Disordered" evidence="4">
    <location>
        <begin position="22"/>
        <end position="50"/>
    </location>
</feature>
<evidence type="ECO:0000256" key="1">
    <source>
        <dbReference type="ARBA" id="ARBA00010088"/>
    </source>
</evidence>
<keyword evidence="3 8" id="KW-0378">Hydrolase</keyword>
<dbReference type="InterPro" id="IPR013595">
    <property type="entry name" value="Pept_S33_TAP-like_C"/>
</dbReference>
<dbReference type="Proteomes" id="UP000432015">
    <property type="component" value="Unassembled WGS sequence"/>
</dbReference>
<evidence type="ECO:0000256" key="5">
    <source>
        <dbReference type="SAM" id="SignalP"/>
    </source>
</evidence>
<dbReference type="RefSeq" id="WP_156220537.1">
    <property type="nucleotide sequence ID" value="NZ_WOFH01000014.1"/>
</dbReference>